<keyword evidence="2" id="KW-1185">Reference proteome</keyword>
<evidence type="ECO:0000313" key="1">
    <source>
        <dbReference type="EMBL" id="GMH15599.1"/>
    </source>
</evidence>
<name>A0AAD3XT34_NEPGR</name>
<reference evidence="1" key="1">
    <citation type="submission" date="2023-05" db="EMBL/GenBank/DDBJ databases">
        <title>Nepenthes gracilis genome sequencing.</title>
        <authorList>
            <person name="Fukushima K."/>
        </authorList>
    </citation>
    <scope>NUCLEOTIDE SEQUENCE</scope>
    <source>
        <strain evidence="1">SING2019-196</strain>
    </source>
</reference>
<gene>
    <name evidence="1" type="ORF">Nepgr_017440</name>
</gene>
<dbReference type="EMBL" id="BSYO01000015">
    <property type="protein sequence ID" value="GMH15599.1"/>
    <property type="molecule type" value="Genomic_DNA"/>
</dbReference>
<comment type="caution">
    <text evidence="1">The sequence shown here is derived from an EMBL/GenBank/DDBJ whole genome shotgun (WGS) entry which is preliminary data.</text>
</comment>
<dbReference type="AlphaFoldDB" id="A0AAD3XT34"/>
<protein>
    <submittedName>
        <fullName evidence="1">Uncharacterized protein</fullName>
    </submittedName>
</protein>
<dbReference type="Proteomes" id="UP001279734">
    <property type="component" value="Unassembled WGS sequence"/>
</dbReference>
<accession>A0AAD3XT34</accession>
<evidence type="ECO:0000313" key="2">
    <source>
        <dbReference type="Proteomes" id="UP001279734"/>
    </source>
</evidence>
<proteinExistence type="predicted"/>
<organism evidence="1 2">
    <name type="scientific">Nepenthes gracilis</name>
    <name type="common">Slender pitcher plant</name>
    <dbReference type="NCBI Taxonomy" id="150966"/>
    <lineage>
        <taxon>Eukaryota</taxon>
        <taxon>Viridiplantae</taxon>
        <taxon>Streptophyta</taxon>
        <taxon>Embryophyta</taxon>
        <taxon>Tracheophyta</taxon>
        <taxon>Spermatophyta</taxon>
        <taxon>Magnoliopsida</taxon>
        <taxon>eudicotyledons</taxon>
        <taxon>Gunneridae</taxon>
        <taxon>Pentapetalae</taxon>
        <taxon>Caryophyllales</taxon>
        <taxon>Nepenthaceae</taxon>
        <taxon>Nepenthes</taxon>
    </lineage>
</organism>
<sequence length="188" mass="20103">MILMQKGAGLECCFCMKWLMPIFLLEPYAGVRWTAAARLEWKWNGSITAEDGAAGLGAGAFCCLMCKVPCRATVRSRLCVLVPQFGWCCLPLHCDCIELSAGPLWCADDGMVGASVGVFVLKTGPVSCCCTVCSHVICASAEPILCADLFNGAVPGLFGSVLAGVMLLAGFCEQYLWPRIGTLDANWF</sequence>